<dbReference type="HOGENOM" id="CLU_1600063_0_0_7"/>
<evidence type="ECO:0000313" key="2">
    <source>
        <dbReference type="EMBL" id="BAH76748.1"/>
    </source>
</evidence>
<gene>
    <name evidence="2" type="ordered locus">DMR_32570</name>
</gene>
<protein>
    <submittedName>
        <fullName evidence="2">Uncharacterized protein</fullName>
    </submittedName>
</protein>
<dbReference type="EMBL" id="AP010904">
    <property type="protein sequence ID" value="BAH76748.1"/>
    <property type="molecule type" value="Genomic_DNA"/>
</dbReference>
<sequence>MRGVAASIPAPALWTSLGFAPYGPVLAHSPCGLDCPGPSPPNRKGGPPRPNVRFGRRRYQSPRPPHQLPSPVTRPLPRGYPLLVPGLLDHEVNMPTEAESNDKMLELIEEITKRFQPIEHLFDVMGAADSGVQGVFVRRWAEIGMHLTATFREYLDQIVAVSKGNG</sequence>
<evidence type="ECO:0000313" key="3">
    <source>
        <dbReference type="Proteomes" id="UP000009071"/>
    </source>
</evidence>
<dbReference type="AlphaFoldDB" id="C4XJK1"/>
<reference evidence="2 3" key="1">
    <citation type="journal article" date="2009" name="Genome Res.">
        <title>Whole genome sequence of Desulfovibrio magneticus strain RS-1 revealed common gene clusters in magnetotactic bacteria.</title>
        <authorList>
            <person name="Nakazawa H."/>
            <person name="Arakaki A."/>
            <person name="Narita-Yamada S."/>
            <person name="Yashiro I."/>
            <person name="Jinno K."/>
            <person name="Aoki N."/>
            <person name="Tsuruyama A."/>
            <person name="Okamura Y."/>
            <person name="Tanikawa S."/>
            <person name="Fujita N."/>
            <person name="Takeyama H."/>
            <person name="Matsunaga T."/>
        </authorList>
    </citation>
    <scope>NUCLEOTIDE SEQUENCE [LARGE SCALE GENOMIC DNA]</scope>
    <source>
        <strain evidence="3">ATCC 700980 / DSM 13731 / RS-1</strain>
    </source>
</reference>
<feature type="region of interest" description="Disordered" evidence="1">
    <location>
        <begin position="36"/>
        <end position="76"/>
    </location>
</feature>
<keyword evidence="3" id="KW-1185">Reference proteome</keyword>
<accession>C4XJK1</accession>
<dbReference type="STRING" id="573370.DMR_32570"/>
<name>C4XJK1_SOLM1</name>
<organism evidence="2 3">
    <name type="scientific">Solidesulfovibrio magneticus (strain ATCC 700980 / DSM 13731 / RS-1)</name>
    <name type="common">Desulfovibrio magneticus</name>
    <dbReference type="NCBI Taxonomy" id="573370"/>
    <lineage>
        <taxon>Bacteria</taxon>
        <taxon>Pseudomonadati</taxon>
        <taxon>Thermodesulfobacteriota</taxon>
        <taxon>Desulfovibrionia</taxon>
        <taxon>Desulfovibrionales</taxon>
        <taxon>Desulfovibrionaceae</taxon>
        <taxon>Solidesulfovibrio</taxon>
    </lineage>
</organism>
<dbReference type="KEGG" id="dma:DMR_32570"/>
<evidence type="ECO:0000256" key="1">
    <source>
        <dbReference type="SAM" id="MobiDB-lite"/>
    </source>
</evidence>
<proteinExistence type="predicted"/>
<feature type="compositionally biased region" description="Pro residues" evidence="1">
    <location>
        <begin position="62"/>
        <end position="74"/>
    </location>
</feature>
<dbReference type="Proteomes" id="UP000009071">
    <property type="component" value="Chromosome"/>
</dbReference>